<keyword evidence="8" id="KW-1185">Reference proteome</keyword>
<dbReference type="EMBL" id="FQXP01000007">
    <property type="protein sequence ID" value="SHH94975.1"/>
    <property type="molecule type" value="Genomic_DNA"/>
</dbReference>
<dbReference type="STRING" id="1121306.SAMN02745196_02014"/>
<dbReference type="Proteomes" id="UP000184526">
    <property type="component" value="Unassembled WGS sequence"/>
</dbReference>
<feature type="transmembrane region" description="Helical" evidence="5">
    <location>
        <begin position="59"/>
        <end position="88"/>
    </location>
</feature>
<dbReference type="AlphaFoldDB" id="A0A1M5X560"/>
<protein>
    <submittedName>
        <fullName evidence="7">ABC-2 type transporter</fullName>
    </submittedName>
</protein>
<dbReference type="GO" id="GO:0016020">
    <property type="term" value="C:membrane"/>
    <property type="evidence" value="ECO:0007669"/>
    <property type="project" value="UniProtKB-SubCell"/>
</dbReference>
<evidence type="ECO:0000313" key="7">
    <source>
        <dbReference type="EMBL" id="SHH94975.1"/>
    </source>
</evidence>
<organism evidence="7 8">
    <name type="scientific">Clostridium collagenovorans DSM 3089</name>
    <dbReference type="NCBI Taxonomy" id="1121306"/>
    <lineage>
        <taxon>Bacteria</taxon>
        <taxon>Bacillati</taxon>
        <taxon>Bacillota</taxon>
        <taxon>Clostridia</taxon>
        <taxon>Eubacteriales</taxon>
        <taxon>Clostridiaceae</taxon>
        <taxon>Clostridium</taxon>
    </lineage>
</organism>
<evidence type="ECO:0000256" key="5">
    <source>
        <dbReference type="SAM" id="Phobius"/>
    </source>
</evidence>
<evidence type="ECO:0000256" key="2">
    <source>
        <dbReference type="ARBA" id="ARBA00022692"/>
    </source>
</evidence>
<dbReference type="GO" id="GO:0140359">
    <property type="term" value="F:ABC-type transporter activity"/>
    <property type="evidence" value="ECO:0007669"/>
    <property type="project" value="InterPro"/>
</dbReference>
<dbReference type="Pfam" id="PF01061">
    <property type="entry name" value="ABC2_membrane"/>
    <property type="match status" value="1"/>
</dbReference>
<gene>
    <name evidence="7" type="ORF">SAMN02745196_02014</name>
</gene>
<evidence type="ECO:0000313" key="8">
    <source>
        <dbReference type="Proteomes" id="UP000184526"/>
    </source>
</evidence>
<keyword evidence="2 5" id="KW-0812">Transmembrane</keyword>
<dbReference type="InterPro" id="IPR013525">
    <property type="entry name" value="ABC2_TM"/>
</dbReference>
<sequence>MAVGKVTGIKFLIDSWIMAALVSIVEFTSTLGAFGTMVNDRERENAYDFMVSPISNLSIVLGYVISAAIIGLIMSTLATIFSQLFIYFNGGSLLDITSMFKVLAVVFISVLMATAINMFIVSSIKYGCFHFCKQCGWYFNRIFNRGICSNRVTTILSSRCNYDISTKSFRLSSEKNSYGEATK</sequence>
<dbReference type="RefSeq" id="WP_072831892.1">
    <property type="nucleotide sequence ID" value="NZ_FQXP01000007.1"/>
</dbReference>
<evidence type="ECO:0000256" key="4">
    <source>
        <dbReference type="ARBA" id="ARBA00023136"/>
    </source>
</evidence>
<evidence type="ECO:0000256" key="1">
    <source>
        <dbReference type="ARBA" id="ARBA00004141"/>
    </source>
</evidence>
<feature type="transmembrane region" description="Helical" evidence="5">
    <location>
        <begin position="16"/>
        <end position="38"/>
    </location>
</feature>
<keyword evidence="4 5" id="KW-0472">Membrane</keyword>
<evidence type="ECO:0000256" key="3">
    <source>
        <dbReference type="ARBA" id="ARBA00022989"/>
    </source>
</evidence>
<comment type="subcellular location">
    <subcellularLocation>
        <location evidence="1">Membrane</location>
        <topology evidence="1">Multi-pass membrane protein</topology>
    </subcellularLocation>
</comment>
<accession>A0A1M5X560</accession>
<keyword evidence="3 5" id="KW-1133">Transmembrane helix</keyword>
<feature type="domain" description="ABC-2 type transporter transmembrane" evidence="6">
    <location>
        <begin position="18"/>
        <end position="122"/>
    </location>
</feature>
<feature type="transmembrane region" description="Helical" evidence="5">
    <location>
        <begin position="100"/>
        <end position="121"/>
    </location>
</feature>
<proteinExistence type="predicted"/>
<name>A0A1M5X560_9CLOT</name>
<dbReference type="OrthoDB" id="162334at2"/>
<reference evidence="7 8" key="1">
    <citation type="submission" date="2016-11" db="EMBL/GenBank/DDBJ databases">
        <authorList>
            <person name="Jaros S."/>
            <person name="Januszkiewicz K."/>
            <person name="Wedrychowicz H."/>
        </authorList>
    </citation>
    <scope>NUCLEOTIDE SEQUENCE [LARGE SCALE GENOMIC DNA]</scope>
    <source>
        <strain evidence="7 8">DSM 3089</strain>
    </source>
</reference>
<evidence type="ECO:0000259" key="6">
    <source>
        <dbReference type="Pfam" id="PF01061"/>
    </source>
</evidence>